<name>A0A0Q5TIU4_DROER</name>
<gene>
    <name evidence="1" type="primary">Dere\GG26484</name>
    <name evidence="1" type="synonym">GG26484</name>
    <name evidence="1" type="ORF">Dere_GG26484</name>
</gene>
<sequence>MFDDKSTGKQYNWTTESPLRSFRRLTHTGASNRTCLSAAPRLGPTPNWPINFGSPTRHRALAAVPQES</sequence>
<dbReference type="EMBL" id="CH954180">
    <property type="protein sequence ID" value="KQS29862.1"/>
    <property type="molecule type" value="Genomic_DNA"/>
</dbReference>
<organism evidence="1 2">
    <name type="scientific">Drosophila erecta</name>
    <name type="common">Fruit fly</name>
    <dbReference type="NCBI Taxonomy" id="7220"/>
    <lineage>
        <taxon>Eukaryota</taxon>
        <taxon>Metazoa</taxon>
        <taxon>Ecdysozoa</taxon>
        <taxon>Arthropoda</taxon>
        <taxon>Hexapoda</taxon>
        <taxon>Insecta</taxon>
        <taxon>Pterygota</taxon>
        <taxon>Neoptera</taxon>
        <taxon>Endopterygota</taxon>
        <taxon>Diptera</taxon>
        <taxon>Brachycera</taxon>
        <taxon>Muscomorpha</taxon>
        <taxon>Ephydroidea</taxon>
        <taxon>Drosophilidae</taxon>
        <taxon>Drosophila</taxon>
        <taxon>Sophophora</taxon>
    </lineage>
</organism>
<dbReference type="AlphaFoldDB" id="A0A0Q5TIU4"/>
<keyword evidence="2" id="KW-1185">Reference proteome</keyword>
<dbReference type="Proteomes" id="UP000008711">
    <property type="component" value="Unassembled WGS sequence"/>
</dbReference>
<reference evidence="1 2" key="2">
    <citation type="journal article" date="2008" name="Bioinformatics">
        <title>Assembly reconciliation.</title>
        <authorList>
            <person name="Zimin A.V."/>
            <person name="Smith D.R."/>
            <person name="Sutton G."/>
            <person name="Yorke J.A."/>
        </authorList>
    </citation>
    <scope>NUCLEOTIDE SEQUENCE [LARGE SCALE GENOMIC DNA]</scope>
    <source>
        <strain evidence="1 2">TSC#14021-0224.01</strain>
    </source>
</reference>
<reference evidence="1 2" key="1">
    <citation type="journal article" date="2007" name="Nature">
        <title>Evolution of genes and genomes on the Drosophila phylogeny.</title>
        <authorList>
            <consortium name="Drosophila 12 Genomes Consortium"/>
            <person name="Clark A.G."/>
            <person name="Eisen M.B."/>
            <person name="Smith D.R."/>
            <person name="Bergman C.M."/>
            <person name="Oliver B."/>
            <person name="Markow T.A."/>
            <person name="Kaufman T.C."/>
            <person name="Kellis M."/>
            <person name="Gelbart W."/>
            <person name="Iyer V.N."/>
            <person name="Pollard D.A."/>
            <person name="Sackton T.B."/>
            <person name="Larracuente A.M."/>
            <person name="Singh N.D."/>
            <person name="Abad J.P."/>
            <person name="Abt D.N."/>
            <person name="Adryan B."/>
            <person name="Aguade M."/>
            <person name="Akashi H."/>
            <person name="Anderson W.W."/>
            <person name="Aquadro C.F."/>
            <person name="Ardell D.H."/>
            <person name="Arguello R."/>
            <person name="Artieri C.G."/>
            <person name="Barbash D.A."/>
            <person name="Barker D."/>
            <person name="Barsanti P."/>
            <person name="Batterham P."/>
            <person name="Batzoglou S."/>
            <person name="Begun D."/>
            <person name="Bhutkar A."/>
            <person name="Blanco E."/>
            <person name="Bosak S.A."/>
            <person name="Bradley R.K."/>
            <person name="Brand A.D."/>
            <person name="Brent M.R."/>
            <person name="Brooks A.N."/>
            <person name="Brown R.H."/>
            <person name="Butlin R.K."/>
            <person name="Caggese C."/>
            <person name="Calvi B.R."/>
            <person name="Bernardo de Carvalho A."/>
            <person name="Caspi A."/>
            <person name="Castrezana S."/>
            <person name="Celniker S.E."/>
            <person name="Chang J.L."/>
            <person name="Chapple C."/>
            <person name="Chatterji S."/>
            <person name="Chinwalla A."/>
            <person name="Civetta A."/>
            <person name="Clifton S.W."/>
            <person name="Comeron J.M."/>
            <person name="Costello J.C."/>
            <person name="Coyne J.A."/>
            <person name="Daub J."/>
            <person name="David R.G."/>
            <person name="Delcher A.L."/>
            <person name="Delehaunty K."/>
            <person name="Do C.B."/>
            <person name="Ebling H."/>
            <person name="Edwards K."/>
            <person name="Eickbush T."/>
            <person name="Evans J.D."/>
            <person name="Filipski A."/>
            <person name="Findeiss S."/>
            <person name="Freyhult E."/>
            <person name="Fulton L."/>
            <person name="Fulton R."/>
            <person name="Garcia A.C."/>
            <person name="Gardiner A."/>
            <person name="Garfield D.A."/>
            <person name="Garvin B.E."/>
            <person name="Gibson G."/>
            <person name="Gilbert D."/>
            <person name="Gnerre S."/>
            <person name="Godfrey J."/>
            <person name="Good R."/>
            <person name="Gotea V."/>
            <person name="Gravely B."/>
            <person name="Greenberg A.J."/>
            <person name="Griffiths-Jones S."/>
            <person name="Gross S."/>
            <person name="Guigo R."/>
            <person name="Gustafson E.A."/>
            <person name="Haerty W."/>
            <person name="Hahn M.W."/>
            <person name="Halligan D.L."/>
            <person name="Halpern A.L."/>
            <person name="Halter G.M."/>
            <person name="Han M.V."/>
            <person name="Heger A."/>
            <person name="Hillier L."/>
            <person name="Hinrichs A.S."/>
            <person name="Holmes I."/>
            <person name="Hoskins R.A."/>
            <person name="Hubisz M.J."/>
            <person name="Hultmark D."/>
            <person name="Huntley M.A."/>
            <person name="Jaffe D.B."/>
            <person name="Jagadeeshan S."/>
            <person name="Jeck W.R."/>
            <person name="Johnson J."/>
            <person name="Jones C.D."/>
            <person name="Jordan W.C."/>
            <person name="Karpen G.H."/>
            <person name="Kataoka E."/>
            <person name="Keightley P.D."/>
            <person name="Kheradpour P."/>
            <person name="Kirkness E.F."/>
            <person name="Koerich L.B."/>
            <person name="Kristiansen K."/>
            <person name="Kudrna D."/>
            <person name="Kulathinal R.J."/>
            <person name="Kumar S."/>
            <person name="Kwok R."/>
            <person name="Lander E."/>
            <person name="Langley C.H."/>
            <person name="Lapoint R."/>
            <person name="Lazzaro B.P."/>
            <person name="Lee S.J."/>
            <person name="Levesque L."/>
            <person name="Li R."/>
            <person name="Lin C.F."/>
            <person name="Lin M.F."/>
            <person name="Lindblad-Toh K."/>
            <person name="Llopart A."/>
            <person name="Long M."/>
            <person name="Low L."/>
            <person name="Lozovsky E."/>
            <person name="Lu J."/>
            <person name="Luo M."/>
            <person name="Machado C.A."/>
            <person name="Makalowski W."/>
            <person name="Marzo M."/>
            <person name="Matsuda M."/>
            <person name="Matzkin L."/>
            <person name="McAllister B."/>
            <person name="McBride C.S."/>
            <person name="McKernan B."/>
            <person name="McKernan K."/>
            <person name="Mendez-Lago M."/>
            <person name="Minx P."/>
            <person name="Mollenhauer M.U."/>
            <person name="Montooth K."/>
            <person name="Mount S.M."/>
            <person name="Mu X."/>
            <person name="Myers E."/>
            <person name="Negre B."/>
            <person name="Newfeld S."/>
            <person name="Nielsen R."/>
            <person name="Noor M.A."/>
            <person name="O'Grady P."/>
            <person name="Pachter L."/>
            <person name="Papaceit M."/>
            <person name="Parisi M.J."/>
            <person name="Parisi M."/>
            <person name="Parts L."/>
            <person name="Pedersen J.S."/>
            <person name="Pesole G."/>
            <person name="Phillippy A.M."/>
            <person name="Ponting C.P."/>
            <person name="Pop M."/>
            <person name="Porcelli D."/>
            <person name="Powell J.R."/>
            <person name="Prohaska S."/>
            <person name="Pruitt K."/>
            <person name="Puig M."/>
            <person name="Quesneville H."/>
            <person name="Ram K.R."/>
            <person name="Rand D."/>
            <person name="Rasmussen M.D."/>
            <person name="Reed L.K."/>
            <person name="Reenan R."/>
            <person name="Reily A."/>
            <person name="Remington K.A."/>
            <person name="Rieger T.T."/>
            <person name="Ritchie M.G."/>
            <person name="Robin C."/>
            <person name="Rogers Y.H."/>
            <person name="Rohde C."/>
            <person name="Rozas J."/>
            <person name="Rubenfield M.J."/>
            <person name="Ruiz A."/>
            <person name="Russo S."/>
            <person name="Salzberg S.L."/>
            <person name="Sanchez-Gracia A."/>
            <person name="Saranga D.J."/>
            <person name="Sato H."/>
            <person name="Schaeffer S.W."/>
            <person name="Schatz M.C."/>
            <person name="Schlenke T."/>
            <person name="Schwartz R."/>
            <person name="Segarra C."/>
            <person name="Singh R.S."/>
            <person name="Sirot L."/>
            <person name="Sirota M."/>
            <person name="Sisneros N.B."/>
            <person name="Smith C.D."/>
            <person name="Smith T.F."/>
            <person name="Spieth J."/>
            <person name="Stage D.E."/>
            <person name="Stark A."/>
            <person name="Stephan W."/>
            <person name="Strausberg R.L."/>
            <person name="Strempel S."/>
            <person name="Sturgill D."/>
            <person name="Sutton G."/>
            <person name="Sutton G.G."/>
            <person name="Tao W."/>
            <person name="Teichmann S."/>
            <person name="Tobari Y.N."/>
            <person name="Tomimura Y."/>
            <person name="Tsolas J.M."/>
            <person name="Valente V.L."/>
            <person name="Venter E."/>
            <person name="Venter J.C."/>
            <person name="Vicario S."/>
            <person name="Vieira F.G."/>
            <person name="Vilella A.J."/>
            <person name="Villasante A."/>
            <person name="Walenz B."/>
            <person name="Wang J."/>
            <person name="Wasserman M."/>
            <person name="Watts T."/>
            <person name="Wilson D."/>
            <person name="Wilson R.K."/>
            <person name="Wing R.A."/>
            <person name="Wolfner M.F."/>
            <person name="Wong A."/>
            <person name="Wong G.K."/>
            <person name="Wu C.I."/>
            <person name="Wu G."/>
            <person name="Yamamoto D."/>
            <person name="Yang H.P."/>
            <person name="Yang S.P."/>
            <person name="Yorke J.A."/>
            <person name="Yoshida K."/>
            <person name="Zdobnov E."/>
            <person name="Zhang P."/>
            <person name="Zhang Y."/>
            <person name="Zimin A.V."/>
            <person name="Baldwin J."/>
            <person name="Abdouelleil A."/>
            <person name="Abdulkadir J."/>
            <person name="Abebe A."/>
            <person name="Abera B."/>
            <person name="Abreu J."/>
            <person name="Acer S.C."/>
            <person name="Aftuck L."/>
            <person name="Alexander A."/>
            <person name="An P."/>
            <person name="Anderson E."/>
            <person name="Anderson S."/>
            <person name="Arachi H."/>
            <person name="Azer M."/>
            <person name="Bachantsang P."/>
            <person name="Barry A."/>
            <person name="Bayul T."/>
            <person name="Berlin A."/>
            <person name="Bessette D."/>
            <person name="Bloom T."/>
            <person name="Blye J."/>
            <person name="Boguslavskiy L."/>
            <person name="Bonnet C."/>
            <person name="Boukhgalter B."/>
            <person name="Bourzgui I."/>
            <person name="Brown A."/>
            <person name="Cahill P."/>
            <person name="Channer S."/>
            <person name="Cheshatsang Y."/>
            <person name="Chuda L."/>
            <person name="Citroen M."/>
            <person name="Collymore A."/>
            <person name="Cooke P."/>
            <person name="Costello M."/>
            <person name="D'Aco K."/>
            <person name="Daza R."/>
            <person name="De Haan G."/>
            <person name="DeGray S."/>
            <person name="DeMaso C."/>
            <person name="Dhargay N."/>
            <person name="Dooley K."/>
            <person name="Dooley E."/>
            <person name="Doricent M."/>
            <person name="Dorje P."/>
            <person name="Dorjee K."/>
            <person name="Dupes A."/>
            <person name="Elong R."/>
            <person name="Falk J."/>
            <person name="Farina A."/>
            <person name="Faro S."/>
            <person name="Ferguson D."/>
            <person name="Fisher S."/>
            <person name="Foley C.D."/>
            <person name="Franke A."/>
            <person name="Friedrich D."/>
            <person name="Gadbois L."/>
            <person name="Gearin G."/>
            <person name="Gearin C.R."/>
            <person name="Giannoukos G."/>
            <person name="Goode T."/>
            <person name="Graham J."/>
            <person name="Grandbois E."/>
            <person name="Grewal S."/>
            <person name="Gyaltsen K."/>
            <person name="Hafez N."/>
            <person name="Hagos B."/>
            <person name="Hall J."/>
            <person name="Henson C."/>
            <person name="Hollinger A."/>
            <person name="Honan T."/>
            <person name="Huard M.D."/>
            <person name="Hughes L."/>
            <person name="Hurhula B."/>
            <person name="Husby M.E."/>
            <person name="Kamat A."/>
            <person name="Kanga B."/>
            <person name="Kashin S."/>
            <person name="Khazanovich D."/>
            <person name="Kisner P."/>
            <person name="Lance K."/>
            <person name="Lara M."/>
            <person name="Lee W."/>
            <person name="Lennon N."/>
            <person name="Letendre F."/>
            <person name="LeVine R."/>
            <person name="Lipovsky A."/>
            <person name="Liu X."/>
            <person name="Liu J."/>
            <person name="Liu S."/>
            <person name="Lokyitsang T."/>
            <person name="Lokyitsang Y."/>
            <person name="Lubonja R."/>
            <person name="Lui A."/>
            <person name="MacDonald P."/>
            <person name="Magnisalis V."/>
            <person name="Maru K."/>
            <person name="Matthews C."/>
            <person name="McCusker W."/>
            <person name="McDonough S."/>
            <person name="Mehta T."/>
            <person name="Meldrim J."/>
            <person name="Meneus L."/>
            <person name="Mihai O."/>
            <person name="Mihalev A."/>
            <person name="Mihova T."/>
            <person name="Mittelman R."/>
            <person name="Mlenga V."/>
            <person name="Montmayeur A."/>
            <person name="Mulrain L."/>
            <person name="Navidi A."/>
            <person name="Naylor J."/>
            <person name="Negash T."/>
            <person name="Nguyen T."/>
            <person name="Nguyen N."/>
            <person name="Nicol R."/>
            <person name="Norbu C."/>
            <person name="Norbu N."/>
            <person name="Novod N."/>
            <person name="O'Neill B."/>
            <person name="Osman S."/>
            <person name="Markiewicz E."/>
            <person name="Oyono O.L."/>
            <person name="Patti C."/>
            <person name="Phunkhang P."/>
            <person name="Pierre F."/>
            <person name="Priest M."/>
            <person name="Raghuraman S."/>
            <person name="Rege F."/>
            <person name="Reyes R."/>
            <person name="Rise C."/>
            <person name="Rogov P."/>
            <person name="Ross K."/>
            <person name="Ryan E."/>
            <person name="Settipalli S."/>
            <person name="Shea T."/>
            <person name="Sherpa N."/>
            <person name="Shi L."/>
            <person name="Shih D."/>
            <person name="Sparrow T."/>
            <person name="Spaulding J."/>
            <person name="Stalker J."/>
            <person name="Stange-Thomann N."/>
            <person name="Stavropoulos S."/>
            <person name="Stone C."/>
            <person name="Strader C."/>
            <person name="Tesfaye S."/>
            <person name="Thomson T."/>
            <person name="Thoulutsang Y."/>
            <person name="Thoulutsang D."/>
            <person name="Topham K."/>
            <person name="Topping I."/>
            <person name="Tsamla T."/>
            <person name="Vassiliev H."/>
            <person name="Vo A."/>
            <person name="Wangchuk T."/>
            <person name="Wangdi T."/>
            <person name="Weiand M."/>
            <person name="Wilkinson J."/>
            <person name="Wilson A."/>
            <person name="Yadav S."/>
            <person name="Young G."/>
            <person name="Yu Q."/>
            <person name="Zembek L."/>
            <person name="Zhong D."/>
            <person name="Zimmer A."/>
            <person name="Zwirko Z."/>
            <person name="Jaffe D.B."/>
            <person name="Alvarez P."/>
            <person name="Brockman W."/>
            <person name="Butler J."/>
            <person name="Chin C."/>
            <person name="Gnerre S."/>
            <person name="Grabherr M."/>
            <person name="Kleber M."/>
            <person name="Mauceli E."/>
            <person name="MacCallum I."/>
        </authorList>
    </citation>
    <scope>NUCLEOTIDE SEQUENCE [LARGE SCALE GENOMIC DNA]</scope>
    <source>
        <strain evidence="1 2">TSC#14021-0224.01</strain>
    </source>
</reference>
<evidence type="ECO:0000313" key="2">
    <source>
        <dbReference type="Proteomes" id="UP000008711"/>
    </source>
</evidence>
<accession>A0A0Q5TIU4</accession>
<protein>
    <submittedName>
        <fullName evidence="1">Uncharacterized protein</fullName>
    </submittedName>
</protein>
<proteinExistence type="predicted"/>
<evidence type="ECO:0000313" key="1">
    <source>
        <dbReference type="EMBL" id="KQS29862.1"/>
    </source>
</evidence>